<keyword evidence="7" id="KW-0206">Cytoskeleton</keyword>
<evidence type="ECO:0000256" key="2">
    <source>
        <dbReference type="ARBA" id="ARBA00006875"/>
    </source>
</evidence>
<comment type="subunit">
    <text evidence="9">Microtubule inner protein component of sperm flagellar doublet microtubules.</text>
</comment>
<dbReference type="AlphaFoldDB" id="A0ABD2PW69"/>
<keyword evidence="5 10" id="KW-0175">Coiled coil</keyword>
<dbReference type="PANTHER" id="PTHR14517:SF6">
    <property type="entry name" value="RE41410P"/>
    <property type="match status" value="1"/>
</dbReference>
<dbReference type="Proteomes" id="UP001626550">
    <property type="component" value="Unassembled WGS sequence"/>
</dbReference>
<comment type="caution">
    <text evidence="11">The sequence shown here is derived from an EMBL/GenBank/DDBJ whole genome shotgun (WGS) entry which is preliminary data.</text>
</comment>
<evidence type="ECO:0000256" key="8">
    <source>
        <dbReference type="ARBA" id="ARBA00023273"/>
    </source>
</evidence>
<evidence type="ECO:0000256" key="7">
    <source>
        <dbReference type="ARBA" id="ARBA00023212"/>
    </source>
</evidence>
<organism evidence="11 12">
    <name type="scientific">Cichlidogyrus casuarinus</name>
    <dbReference type="NCBI Taxonomy" id="1844966"/>
    <lineage>
        <taxon>Eukaryota</taxon>
        <taxon>Metazoa</taxon>
        <taxon>Spiralia</taxon>
        <taxon>Lophotrochozoa</taxon>
        <taxon>Platyhelminthes</taxon>
        <taxon>Monogenea</taxon>
        <taxon>Monopisthocotylea</taxon>
        <taxon>Dactylogyridea</taxon>
        <taxon>Ancyrocephalidae</taxon>
        <taxon>Cichlidogyrus</taxon>
    </lineage>
</organism>
<keyword evidence="4" id="KW-0282">Flagellum</keyword>
<evidence type="ECO:0000256" key="5">
    <source>
        <dbReference type="ARBA" id="ARBA00023054"/>
    </source>
</evidence>
<evidence type="ECO:0000256" key="1">
    <source>
        <dbReference type="ARBA" id="ARBA00004611"/>
    </source>
</evidence>
<evidence type="ECO:0000256" key="9">
    <source>
        <dbReference type="ARBA" id="ARBA00046435"/>
    </source>
</evidence>
<dbReference type="Pfam" id="PF05914">
    <property type="entry name" value="RIB43A"/>
    <property type="match status" value="1"/>
</dbReference>
<feature type="coiled-coil region" evidence="10">
    <location>
        <begin position="164"/>
        <end position="241"/>
    </location>
</feature>
<keyword evidence="8" id="KW-0966">Cell projection</keyword>
<evidence type="ECO:0000256" key="10">
    <source>
        <dbReference type="SAM" id="Coils"/>
    </source>
</evidence>
<keyword evidence="12" id="KW-1185">Reference proteome</keyword>
<accession>A0ABD2PW69</accession>
<comment type="subcellular location">
    <subcellularLocation>
        <location evidence="1">Cytoplasm</location>
        <location evidence="1">Cytoskeleton</location>
        <location evidence="1">Flagellum axoneme</location>
    </subcellularLocation>
</comment>
<gene>
    <name evidence="11" type="primary">RIBC2</name>
    <name evidence="11" type="ORF">Ciccas_010078</name>
</gene>
<sequence length="379" mass="44760">MHKVDIHLDNREAASIATRRRREEERKQRIFNPKLRTAYVDINILQQQIDEKRLLREQEQLREKLYANQAVRNDKLAVLLEERENADKKRVTEQLRDYWLHCQRKEERKEFDLNDPDAIKKQKPLLTPENEHTLGASSLLKFTGEDLNRRARSAAQVEQINNWIKRQMAEKLQAQKAAEKAEHLNFLRTRQFDETACKLAEAEEEARKALNFANRRYNEALARERNNRKEMKKVAEAADDQAEIANSIFGDMLSENPAQANSILGPGRVCVDRFKGLSQVQLDDIQRIRREQIEEKVKLAHQEKCLDEEWNRQVAKASKLSELLERKYEGLRNEERKKLAQENMVLAQKHSALRRDIEHHIYKNEVTEGFFDQFNTTTR</sequence>
<keyword evidence="3" id="KW-0963">Cytoplasm</keyword>
<evidence type="ECO:0000313" key="11">
    <source>
        <dbReference type="EMBL" id="KAL3311338.1"/>
    </source>
</evidence>
<evidence type="ECO:0000256" key="6">
    <source>
        <dbReference type="ARBA" id="ARBA00023069"/>
    </source>
</evidence>
<protein>
    <submittedName>
        <fullName evidence="11">Protein Tax-1</fullName>
    </submittedName>
</protein>
<dbReference type="EMBL" id="JBJKFK010002285">
    <property type="protein sequence ID" value="KAL3311338.1"/>
    <property type="molecule type" value="Genomic_DNA"/>
</dbReference>
<evidence type="ECO:0000313" key="12">
    <source>
        <dbReference type="Proteomes" id="UP001626550"/>
    </source>
</evidence>
<name>A0ABD2PW69_9PLAT</name>
<dbReference type="InterPro" id="IPR008805">
    <property type="entry name" value="RIB43A"/>
</dbReference>
<dbReference type="PANTHER" id="PTHR14517">
    <property type="entry name" value="RIB43A-RELATED"/>
    <property type="match status" value="1"/>
</dbReference>
<evidence type="ECO:0000256" key="4">
    <source>
        <dbReference type="ARBA" id="ARBA00022846"/>
    </source>
</evidence>
<evidence type="ECO:0000256" key="3">
    <source>
        <dbReference type="ARBA" id="ARBA00022490"/>
    </source>
</evidence>
<comment type="similarity">
    <text evidence="2">Belongs to the RIB43A family.</text>
</comment>
<proteinExistence type="inferred from homology"/>
<keyword evidence="6" id="KW-0969">Cilium</keyword>
<reference evidence="11 12" key="1">
    <citation type="submission" date="2024-11" db="EMBL/GenBank/DDBJ databases">
        <title>Adaptive evolution of stress response genes in parasites aligns with host niche diversity.</title>
        <authorList>
            <person name="Hahn C."/>
            <person name="Resl P."/>
        </authorList>
    </citation>
    <scope>NUCLEOTIDE SEQUENCE [LARGE SCALE GENOMIC DNA]</scope>
    <source>
        <strain evidence="11">EGGRZ-B1_66</strain>
        <tissue evidence="11">Body</tissue>
    </source>
</reference>